<gene>
    <name evidence="1" type="ORF">D9758_010784</name>
</gene>
<organism evidence="1 2">
    <name type="scientific">Tetrapyrgos nigripes</name>
    <dbReference type="NCBI Taxonomy" id="182062"/>
    <lineage>
        <taxon>Eukaryota</taxon>
        <taxon>Fungi</taxon>
        <taxon>Dikarya</taxon>
        <taxon>Basidiomycota</taxon>
        <taxon>Agaricomycotina</taxon>
        <taxon>Agaricomycetes</taxon>
        <taxon>Agaricomycetidae</taxon>
        <taxon>Agaricales</taxon>
        <taxon>Marasmiineae</taxon>
        <taxon>Marasmiaceae</taxon>
        <taxon>Tetrapyrgos</taxon>
    </lineage>
</organism>
<dbReference type="AlphaFoldDB" id="A0A8H5D765"/>
<sequence>MTQYYDFPPIMPGPWYKYADRPIYTPARQNPDPFRPYVPAVRQDPAPYYPHAGHVCTPATCNAFIVHHEHGTLTWATPPPLPQCPLPSFHNVQWNAVTGPSGVNQVYNAVAKGKHQPVFTPNASTPYPYNTPWLWAGWY</sequence>
<comment type="caution">
    <text evidence="1">The sequence shown here is derived from an EMBL/GenBank/DDBJ whole genome shotgun (WGS) entry which is preliminary data.</text>
</comment>
<evidence type="ECO:0000313" key="2">
    <source>
        <dbReference type="Proteomes" id="UP000559256"/>
    </source>
</evidence>
<dbReference type="EMBL" id="JAACJM010000060">
    <property type="protein sequence ID" value="KAF5354429.1"/>
    <property type="molecule type" value="Genomic_DNA"/>
</dbReference>
<proteinExistence type="predicted"/>
<dbReference type="Proteomes" id="UP000559256">
    <property type="component" value="Unassembled WGS sequence"/>
</dbReference>
<evidence type="ECO:0000313" key="1">
    <source>
        <dbReference type="EMBL" id="KAF5354429.1"/>
    </source>
</evidence>
<keyword evidence="2" id="KW-1185">Reference proteome</keyword>
<protein>
    <submittedName>
        <fullName evidence="1">Uncharacterized protein</fullName>
    </submittedName>
</protein>
<reference evidence="1 2" key="1">
    <citation type="journal article" date="2020" name="ISME J.">
        <title>Uncovering the hidden diversity of litter-decomposition mechanisms in mushroom-forming fungi.</title>
        <authorList>
            <person name="Floudas D."/>
            <person name="Bentzer J."/>
            <person name="Ahren D."/>
            <person name="Johansson T."/>
            <person name="Persson P."/>
            <person name="Tunlid A."/>
        </authorList>
    </citation>
    <scope>NUCLEOTIDE SEQUENCE [LARGE SCALE GENOMIC DNA]</scope>
    <source>
        <strain evidence="1 2">CBS 291.85</strain>
    </source>
</reference>
<accession>A0A8H5D765</accession>
<name>A0A8H5D765_9AGAR</name>